<evidence type="ECO:0000256" key="6">
    <source>
        <dbReference type="SAM" id="Phobius"/>
    </source>
</evidence>
<proteinExistence type="predicted"/>
<feature type="transmembrane region" description="Helical" evidence="6">
    <location>
        <begin position="109"/>
        <end position="131"/>
    </location>
</feature>
<dbReference type="OrthoDB" id="9804361at2"/>
<feature type="transmembrane region" description="Helical" evidence="6">
    <location>
        <begin position="277"/>
        <end position="298"/>
    </location>
</feature>
<evidence type="ECO:0000256" key="1">
    <source>
        <dbReference type="ARBA" id="ARBA00004429"/>
    </source>
</evidence>
<dbReference type="EMBL" id="FPJW01000001">
    <property type="protein sequence ID" value="SFW99719.1"/>
    <property type="molecule type" value="Genomic_DNA"/>
</dbReference>
<dbReference type="Pfam" id="PF02653">
    <property type="entry name" value="BPD_transp_2"/>
    <property type="match status" value="1"/>
</dbReference>
<accession>A0A1K1TG90</accession>
<evidence type="ECO:0000313" key="8">
    <source>
        <dbReference type="Proteomes" id="UP000182350"/>
    </source>
</evidence>
<dbReference type="CDD" id="cd06581">
    <property type="entry name" value="TM_PBP1_LivM_like"/>
    <property type="match status" value="1"/>
</dbReference>
<dbReference type="AlphaFoldDB" id="A0A1K1TG90"/>
<keyword evidence="4 6" id="KW-1133">Transmembrane helix</keyword>
<dbReference type="PANTHER" id="PTHR30482:SF10">
    <property type="entry name" value="HIGH-AFFINITY BRANCHED-CHAIN AMINO ACID TRANSPORT PROTEIN BRAE"/>
    <property type="match status" value="1"/>
</dbReference>
<sequence length="311" mass="33821">MKQQELIRLVLVALVFGLLALLPLIPANDRLMALAVPIAMYAVLATSWSLFSGPTHYISLATAAFYGVGAYTLANGLEVFSYPLLLLMAALLGGGLAALVGMTTLRLSGVYFVIFTLGLAELIRQLVTWYQNNFTGSRGSYVFTDITEAQIYWQLLGLLALVFLLGWLINRSRLGFAIRIIGNDELVARHSGINTARTKVLLFILSGAFAAVVGAVMAPRFVYVEPSMAFSPQLSFMVVVMALLGGVHRLWGPLLGVVPFAIVWELIAANFPGQTVLFMGLAFLVVVYFIPQGVAGVLEQQLHKIRQRRGG</sequence>
<dbReference type="PANTHER" id="PTHR30482">
    <property type="entry name" value="HIGH-AFFINITY BRANCHED-CHAIN AMINO ACID TRANSPORT SYSTEM PERMEASE"/>
    <property type="match status" value="1"/>
</dbReference>
<protein>
    <submittedName>
        <fullName evidence="7">Amino acid/amide ABC transporter membrane protein 2, HAAT family (TC 3.A.1.4.-)</fullName>
    </submittedName>
</protein>
<feature type="transmembrane region" description="Helical" evidence="6">
    <location>
        <begin position="80"/>
        <end position="102"/>
    </location>
</feature>
<organism evidence="7 8">
    <name type="scientific">Marinospirillum alkaliphilum DSM 21637</name>
    <dbReference type="NCBI Taxonomy" id="1122209"/>
    <lineage>
        <taxon>Bacteria</taxon>
        <taxon>Pseudomonadati</taxon>
        <taxon>Pseudomonadota</taxon>
        <taxon>Gammaproteobacteria</taxon>
        <taxon>Oceanospirillales</taxon>
        <taxon>Oceanospirillaceae</taxon>
        <taxon>Marinospirillum</taxon>
    </lineage>
</organism>
<feature type="transmembrane region" description="Helical" evidence="6">
    <location>
        <begin position="151"/>
        <end position="169"/>
    </location>
</feature>
<gene>
    <name evidence="7" type="ORF">SAMN02745752_00142</name>
</gene>
<dbReference type="GO" id="GO:0005886">
    <property type="term" value="C:plasma membrane"/>
    <property type="evidence" value="ECO:0007669"/>
    <property type="project" value="UniProtKB-SubCell"/>
</dbReference>
<evidence type="ECO:0000256" key="4">
    <source>
        <dbReference type="ARBA" id="ARBA00022989"/>
    </source>
</evidence>
<dbReference type="Proteomes" id="UP000182350">
    <property type="component" value="Unassembled WGS sequence"/>
</dbReference>
<dbReference type="GO" id="GO:0015658">
    <property type="term" value="F:branched-chain amino acid transmembrane transporter activity"/>
    <property type="evidence" value="ECO:0007669"/>
    <property type="project" value="InterPro"/>
</dbReference>
<keyword evidence="8" id="KW-1185">Reference proteome</keyword>
<feature type="transmembrane region" description="Helical" evidence="6">
    <location>
        <begin position="229"/>
        <end position="247"/>
    </location>
</feature>
<evidence type="ECO:0000256" key="5">
    <source>
        <dbReference type="ARBA" id="ARBA00023136"/>
    </source>
</evidence>
<feature type="transmembrane region" description="Helical" evidence="6">
    <location>
        <begin position="31"/>
        <end position="50"/>
    </location>
</feature>
<keyword evidence="3 6" id="KW-0812">Transmembrane</keyword>
<dbReference type="InterPro" id="IPR001851">
    <property type="entry name" value="ABC_transp_permease"/>
</dbReference>
<evidence type="ECO:0000313" key="7">
    <source>
        <dbReference type="EMBL" id="SFW99719.1"/>
    </source>
</evidence>
<feature type="transmembrane region" description="Helical" evidence="6">
    <location>
        <begin position="7"/>
        <end position="25"/>
    </location>
</feature>
<evidence type="ECO:0000256" key="3">
    <source>
        <dbReference type="ARBA" id="ARBA00022692"/>
    </source>
</evidence>
<dbReference type="RefSeq" id="WP_072324402.1">
    <property type="nucleotide sequence ID" value="NZ_FPJW01000001.1"/>
</dbReference>
<evidence type="ECO:0000256" key="2">
    <source>
        <dbReference type="ARBA" id="ARBA00022475"/>
    </source>
</evidence>
<keyword evidence="5 6" id="KW-0472">Membrane</keyword>
<feature type="transmembrane region" description="Helical" evidence="6">
    <location>
        <begin position="57"/>
        <end position="74"/>
    </location>
</feature>
<dbReference type="STRING" id="1122209.SAMN02745752_00142"/>
<reference evidence="7 8" key="1">
    <citation type="submission" date="2016-11" db="EMBL/GenBank/DDBJ databases">
        <authorList>
            <person name="Jaros S."/>
            <person name="Januszkiewicz K."/>
            <person name="Wedrychowicz H."/>
        </authorList>
    </citation>
    <scope>NUCLEOTIDE SEQUENCE [LARGE SCALE GENOMIC DNA]</scope>
    <source>
        <strain evidence="7 8">DSM 21637</strain>
    </source>
</reference>
<feature type="transmembrane region" description="Helical" evidence="6">
    <location>
        <begin position="254"/>
        <end position="271"/>
    </location>
</feature>
<name>A0A1K1TG90_9GAMM</name>
<comment type="subcellular location">
    <subcellularLocation>
        <location evidence="1">Cell inner membrane</location>
        <topology evidence="1">Multi-pass membrane protein</topology>
    </subcellularLocation>
</comment>
<dbReference type="InterPro" id="IPR043428">
    <property type="entry name" value="LivM-like"/>
</dbReference>
<feature type="transmembrane region" description="Helical" evidence="6">
    <location>
        <begin position="200"/>
        <end position="223"/>
    </location>
</feature>
<keyword evidence="2" id="KW-1003">Cell membrane</keyword>